<name>A0ABS5L030_9ACTN</name>
<comment type="caution">
    <text evidence="1">The sequence shown here is derived from an EMBL/GenBank/DDBJ whole genome shotgun (WGS) entry which is preliminary data.</text>
</comment>
<accession>A0ABS5L030</accession>
<dbReference type="Proteomes" id="UP000730482">
    <property type="component" value="Unassembled WGS sequence"/>
</dbReference>
<organism evidence="1 2">
    <name type="scientific">Catenulispora pinistramenti</name>
    <dbReference type="NCBI Taxonomy" id="2705254"/>
    <lineage>
        <taxon>Bacteria</taxon>
        <taxon>Bacillati</taxon>
        <taxon>Actinomycetota</taxon>
        <taxon>Actinomycetes</taxon>
        <taxon>Catenulisporales</taxon>
        <taxon>Catenulisporaceae</taxon>
        <taxon>Catenulispora</taxon>
    </lineage>
</organism>
<dbReference type="EMBL" id="JAAFYZ010000151">
    <property type="protein sequence ID" value="MBS2551691.1"/>
    <property type="molecule type" value="Genomic_DNA"/>
</dbReference>
<proteinExistence type="predicted"/>
<sequence>MRPLSKQGSYYWHDSCEAAGQAGIPKSWTAYLRIGDGWPWDSYDLWVKRT</sequence>
<keyword evidence="2" id="KW-1185">Reference proteome</keyword>
<gene>
    <name evidence="1" type="ORF">KGQ19_32960</name>
</gene>
<protein>
    <submittedName>
        <fullName evidence="1">Uncharacterized protein</fullName>
    </submittedName>
</protein>
<reference evidence="1 2" key="1">
    <citation type="submission" date="2020-02" db="EMBL/GenBank/DDBJ databases">
        <title>Acidophilic actinobacteria isolated from forest soil.</title>
        <authorList>
            <person name="Golinska P."/>
        </authorList>
    </citation>
    <scope>NUCLEOTIDE SEQUENCE [LARGE SCALE GENOMIC DNA]</scope>
    <source>
        <strain evidence="1 2">NL8</strain>
    </source>
</reference>
<dbReference type="RefSeq" id="WP_212016560.1">
    <property type="nucleotide sequence ID" value="NZ_JAAFYZ010000151.1"/>
</dbReference>
<evidence type="ECO:0000313" key="2">
    <source>
        <dbReference type="Proteomes" id="UP000730482"/>
    </source>
</evidence>
<evidence type="ECO:0000313" key="1">
    <source>
        <dbReference type="EMBL" id="MBS2551691.1"/>
    </source>
</evidence>